<dbReference type="Proteomes" id="UP000242414">
    <property type="component" value="Unassembled WGS sequence"/>
</dbReference>
<dbReference type="AlphaFoldDB" id="A0A1X0REX2"/>
<evidence type="ECO:0000313" key="1">
    <source>
        <dbReference type="EMBL" id="ORE10605.1"/>
    </source>
</evidence>
<dbReference type="EMBL" id="KV921864">
    <property type="protein sequence ID" value="ORE10605.1"/>
    <property type="molecule type" value="Genomic_DNA"/>
</dbReference>
<protein>
    <submittedName>
        <fullName evidence="1">Uncharacterized protein</fullName>
    </submittedName>
</protein>
<dbReference type="VEuPathDB" id="FungiDB:BCV72DRAFT_15788"/>
<gene>
    <name evidence="1" type="ORF">BCV72DRAFT_15788</name>
</gene>
<proteinExistence type="predicted"/>
<sequence>MFLEPISFPSALEHPKLLASHAVNTPEDVDCVFQHFLYTVVGEGVNHEAHLDNKCIERALDTASCDYNTNDELGILSLSNMDPTLTLSPTTSYPSPSLIVPDLPIEQYKEQSKILQKRKSALSFTPLVAHKRIRQSRSLALAKKILQQ</sequence>
<name>A0A1X0REX2_RHIZD</name>
<accession>A0A1X0REX2</accession>
<dbReference type="OrthoDB" id="10333169at2759"/>
<organism evidence="1">
    <name type="scientific">Rhizopus microsporus var. microsporus</name>
    <dbReference type="NCBI Taxonomy" id="86635"/>
    <lineage>
        <taxon>Eukaryota</taxon>
        <taxon>Fungi</taxon>
        <taxon>Fungi incertae sedis</taxon>
        <taxon>Mucoromycota</taxon>
        <taxon>Mucoromycotina</taxon>
        <taxon>Mucoromycetes</taxon>
        <taxon>Mucorales</taxon>
        <taxon>Mucorineae</taxon>
        <taxon>Rhizopodaceae</taxon>
        <taxon>Rhizopus</taxon>
    </lineage>
</organism>
<reference evidence="1" key="1">
    <citation type="journal article" date="2016" name="Proc. Natl. Acad. Sci. U.S.A.">
        <title>Lipid metabolic changes in an early divergent fungus govern the establishment of a mutualistic symbiosis with endobacteria.</title>
        <authorList>
            <person name="Lastovetsky O.A."/>
            <person name="Gaspar M.L."/>
            <person name="Mondo S.J."/>
            <person name="LaButti K.M."/>
            <person name="Sandor L."/>
            <person name="Grigoriev I.V."/>
            <person name="Henry S.A."/>
            <person name="Pawlowska T.E."/>
        </authorList>
    </citation>
    <scope>NUCLEOTIDE SEQUENCE [LARGE SCALE GENOMIC DNA]</scope>
    <source>
        <strain evidence="1">ATCC 52814</strain>
    </source>
</reference>